<comment type="subcellular location">
    <subcellularLocation>
        <location evidence="1">Cytoplasm</location>
        <location evidence="1">Cytosol</location>
    </subcellularLocation>
</comment>
<evidence type="ECO:0000256" key="7">
    <source>
        <dbReference type="ARBA" id="ARBA00034414"/>
    </source>
</evidence>
<keyword evidence="6" id="KW-0326">Glycosidase</keyword>
<dbReference type="InterPro" id="IPR057882">
    <property type="entry name" value="ENGase_C"/>
</dbReference>
<gene>
    <name evidence="11" type="ORF">CITCOLO1_LOCUS16101</name>
</gene>
<evidence type="ECO:0000256" key="8">
    <source>
        <dbReference type="SAM" id="Phobius"/>
    </source>
</evidence>
<proteinExistence type="inferred from homology"/>
<keyword evidence="4" id="KW-0963">Cytoplasm</keyword>
<comment type="catalytic activity">
    <reaction evidence="7">
        <text>an N(4)-(oligosaccharide-(1-&gt;3)-[oligosaccharide-(1-&gt;6)]-beta-D-Man-(1-&gt;4)-beta-D-GlcNAc-(1-&gt;4)-alpha-D-GlcNAc)-L-asparaginyl-[protein] + H2O = an oligosaccharide-(1-&gt;3)-[oligosaccharide-(1-&gt;6)]-beta-D-Man-(1-&gt;4)-D-GlcNAc + N(4)-(N-acetyl-beta-D-glucosaminyl)-L-asparaginyl-[protein]</text>
        <dbReference type="Rhea" id="RHEA:73067"/>
        <dbReference type="Rhea" id="RHEA-COMP:12603"/>
        <dbReference type="Rhea" id="RHEA-COMP:18176"/>
        <dbReference type="ChEBI" id="CHEBI:15377"/>
        <dbReference type="ChEBI" id="CHEBI:132248"/>
        <dbReference type="ChEBI" id="CHEBI:192714"/>
        <dbReference type="ChEBI" id="CHEBI:192715"/>
        <dbReference type="EC" id="3.2.1.96"/>
    </reaction>
</comment>
<dbReference type="PANTHER" id="PTHR13246">
    <property type="entry name" value="ENDO BETA N-ACETYLGLUCOSAMINIDASE"/>
    <property type="match status" value="1"/>
</dbReference>
<dbReference type="Gene3D" id="2.60.120.260">
    <property type="entry name" value="Galactose-binding domain-like"/>
    <property type="match status" value="1"/>
</dbReference>
<protein>
    <recommendedName>
        <fullName evidence="3">mannosyl-glycoprotein endo-beta-N-acetylglucosaminidase</fullName>
        <ecNumber evidence="3">3.2.1.96</ecNumber>
    </recommendedName>
</protein>
<feature type="domain" description="Cytosolic endo-beta-N-acetylglucosaminidase TIM barrel" evidence="9">
    <location>
        <begin position="155"/>
        <end position="431"/>
    </location>
</feature>
<dbReference type="InterPro" id="IPR005201">
    <property type="entry name" value="TIM_ENGase"/>
</dbReference>
<organism evidence="11 12">
    <name type="scientific">Citrullus colocynthis</name>
    <name type="common">colocynth</name>
    <dbReference type="NCBI Taxonomy" id="252529"/>
    <lineage>
        <taxon>Eukaryota</taxon>
        <taxon>Viridiplantae</taxon>
        <taxon>Streptophyta</taxon>
        <taxon>Embryophyta</taxon>
        <taxon>Tracheophyta</taxon>
        <taxon>Spermatophyta</taxon>
        <taxon>Magnoliopsida</taxon>
        <taxon>eudicotyledons</taxon>
        <taxon>Gunneridae</taxon>
        <taxon>Pentapetalae</taxon>
        <taxon>rosids</taxon>
        <taxon>fabids</taxon>
        <taxon>Cucurbitales</taxon>
        <taxon>Cucurbitaceae</taxon>
        <taxon>Benincaseae</taxon>
        <taxon>Citrullus</taxon>
    </lineage>
</organism>
<evidence type="ECO:0000256" key="6">
    <source>
        <dbReference type="ARBA" id="ARBA00023295"/>
    </source>
</evidence>
<keyword evidence="8" id="KW-0472">Membrane</keyword>
<evidence type="ECO:0000256" key="4">
    <source>
        <dbReference type="ARBA" id="ARBA00022490"/>
    </source>
</evidence>
<sequence length="759" mass="85111">MEISTVRLSSIEVVGCISCCIVFVICLLKLRVKSSSLFTSILVAFDAFLPLHKPAFRNLVRTIRFHSCRILPSFFFTMTQQSSVPPSLEAPPPPFDPTEPSIPIAYPIKTLKDLESRAYFNSFHYPFNISTVALQPAPLPDRRRILVCHDMAGGYKDDKWVQGGANPDAYAIWHWYLIDIFVYFSHDLVTLPPPCWTNTAHRHGVKVLGTFILEGGGTDIRDTLLSSKDSVEMHAERLTELAIALGFDGWLINMEISMSSQQVTHLKEFVSHLTQSMHCKLPGSLVIWYDSVTVDGYLYWQNELNVKNKLFFDISDGIFVNYGWNEDTPKKSSAVAGERKHDVYMGIDVFGRGTFGGGGWNTDVALDVLKRDDVSAAIFAPGWVYEHEQETDFPTAQNKWWGLVKQSWKIVRSYPKLVPFYSNFDQGHGYHVSIDGGKISNASWNNLSSQSFQPILEVTDASTSRSVQAYSDFEIVYNGGGSIAFKGTLEQNRYIRIRLFQGELVLGDVPLVVMYSSRSNGDSQLGLSLELFSSTNKRKVLLASSTEKQFSSDYSEVIETTPLKVPGLHTDWFVHVGRIQMNGYKLTNINVVCYRSSPETGIPIHKSGVVGKSNTLNCSSLSEYFAVFGNIIVRSVEEPDLPPSSSWLVESPYVRRTTSPGGTKTLDIHIIWKLKDSSSDKVFERYNVYVMEVAEEGKNLLRKLQNVPKYFGMAHVKAFYVSTLPVPSNTSGFKFIIQVCGVDGSVQRLEDAPFLYLSA</sequence>
<evidence type="ECO:0000259" key="9">
    <source>
        <dbReference type="Pfam" id="PF03644"/>
    </source>
</evidence>
<dbReference type="Pfam" id="PF25529">
    <property type="entry name" value="Ig_ENGASE1_C"/>
    <property type="match status" value="1"/>
</dbReference>
<dbReference type="Proteomes" id="UP001642487">
    <property type="component" value="Chromosome 6"/>
</dbReference>
<feature type="domain" description="Cytosolic endo-beta-N-acetylglucosaminidase C-terminal" evidence="10">
    <location>
        <begin position="640"/>
        <end position="758"/>
    </location>
</feature>
<dbReference type="Pfam" id="PF03644">
    <property type="entry name" value="Glyco_hydro_85"/>
    <property type="match status" value="1"/>
</dbReference>
<evidence type="ECO:0000256" key="1">
    <source>
        <dbReference type="ARBA" id="ARBA00004514"/>
    </source>
</evidence>
<keyword evidence="8" id="KW-0812">Transmembrane</keyword>
<dbReference type="InterPro" id="IPR032979">
    <property type="entry name" value="ENGase"/>
</dbReference>
<dbReference type="CDD" id="cd06547">
    <property type="entry name" value="GH85_ENGase"/>
    <property type="match status" value="1"/>
</dbReference>
<dbReference type="EC" id="3.2.1.96" evidence="3"/>
<dbReference type="Gene3D" id="3.20.20.80">
    <property type="entry name" value="Glycosidases"/>
    <property type="match status" value="1"/>
</dbReference>
<keyword evidence="5" id="KW-0378">Hydrolase</keyword>
<evidence type="ECO:0000256" key="3">
    <source>
        <dbReference type="ARBA" id="ARBA00012566"/>
    </source>
</evidence>
<evidence type="ECO:0000259" key="10">
    <source>
        <dbReference type="Pfam" id="PF25529"/>
    </source>
</evidence>
<reference evidence="11 12" key="1">
    <citation type="submission" date="2024-03" db="EMBL/GenBank/DDBJ databases">
        <authorList>
            <person name="Gkanogiannis A."/>
            <person name="Becerra Lopez-Lavalle L."/>
        </authorList>
    </citation>
    <scope>NUCLEOTIDE SEQUENCE [LARGE SCALE GENOMIC DNA]</scope>
</reference>
<dbReference type="EMBL" id="OZ021740">
    <property type="protein sequence ID" value="CAK9323887.1"/>
    <property type="molecule type" value="Genomic_DNA"/>
</dbReference>
<keyword evidence="8" id="KW-1133">Transmembrane helix</keyword>
<feature type="transmembrane region" description="Helical" evidence="8">
    <location>
        <begin position="6"/>
        <end position="28"/>
    </location>
</feature>
<accession>A0ABP0YZS4</accession>
<dbReference type="PANTHER" id="PTHR13246:SF1">
    <property type="entry name" value="CYTOSOLIC ENDO-BETA-N-ACETYLGLUCOSAMINIDASE"/>
    <property type="match status" value="1"/>
</dbReference>
<name>A0ABP0YZS4_9ROSI</name>
<evidence type="ECO:0000256" key="2">
    <source>
        <dbReference type="ARBA" id="ARBA00007849"/>
    </source>
</evidence>
<evidence type="ECO:0000256" key="5">
    <source>
        <dbReference type="ARBA" id="ARBA00022801"/>
    </source>
</evidence>
<evidence type="ECO:0000313" key="12">
    <source>
        <dbReference type="Proteomes" id="UP001642487"/>
    </source>
</evidence>
<comment type="similarity">
    <text evidence="2">Belongs to the glycosyl hydrolase 85 family.</text>
</comment>
<evidence type="ECO:0000313" key="11">
    <source>
        <dbReference type="EMBL" id="CAK9323887.1"/>
    </source>
</evidence>
<keyword evidence="12" id="KW-1185">Reference proteome</keyword>